<evidence type="ECO:0000313" key="1">
    <source>
        <dbReference type="EMBL" id="KAK4024851.1"/>
    </source>
</evidence>
<dbReference type="Proteomes" id="UP001234178">
    <property type="component" value="Unassembled WGS sequence"/>
</dbReference>
<name>A0ABR0AIB2_9CRUS</name>
<reference evidence="1 2" key="1">
    <citation type="journal article" date="2023" name="Nucleic Acids Res.">
        <title>The hologenome of Daphnia magna reveals possible DNA methylation and microbiome-mediated evolution of the host genome.</title>
        <authorList>
            <person name="Chaturvedi A."/>
            <person name="Li X."/>
            <person name="Dhandapani V."/>
            <person name="Marshall H."/>
            <person name="Kissane S."/>
            <person name="Cuenca-Cambronero M."/>
            <person name="Asole G."/>
            <person name="Calvet F."/>
            <person name="Ruiz-Romero M."/>
            <person name="Marangio P."/>
            <person name="Guigo R."/>
            <person name="Rago D."/>
            <person name="Mirbahai L."/>
            <person name="Eastwood N."/>
            <person name="Colbourne J.K."/>
            <person name="Zhou J."/>
            <person name="Mallon E."/>
            <person name="Orsini L."/>
        </authorList>
    </citation>
    <scope>NUCLEOTIDE SEQUENCE [LARGE SCALE GENOMIC DNA]</scope>
    <source>
        <strain evidence="1">LRV0_1</strain>
    </source>
</reference>
<dbReference type="EMBL" id="JAOYFB010000037">
    <property type="protein sequence ID" value="KAK4024851.1"/>
    <property type="molecule type" value="Genomic_DNA"/>
</dbReference>
<evidence type="ECO:0000313" key="2">
    <source>
        <dbReference type="Proteomes" id="UP001234178"/>
    </source>
</evidence>
<accession>A0ABR0AIB2</accession>
<proteinExistence type="predicted"/>
<sequence>MENVIRGSIDSSRQYLQAREEELNNEIQINNIDILRSRSLIKGKKRYSKETSHGRILNGKLLECPRQKLTRQSGP</sequence>
<protein>
    <submittedName>
        <fullName evidence="1">Uncharacterized protein</fullName>
    </submittedName>
</protein>
<comment type="caution">
    <text evidence="1">The sequence shown here is derived from an EMBL/GenBank/DDBJ whole genome shotgun (WGS) entry which is preliminary data.</text>
</comment>
<gene>
    <name evidence="1" type="ORF">OUZ56_010346</name>
</gene>
<keyword evidence="2" id="KW-1185">Reference proteome</keyword>
<organism evidence="1 2">
    <name type="scientific">Daphnia magna</name>
    <dbReference type="NCBI Taxonomy" id="35525"/>
    <lineage>
        <taxon>Eukaryota</taxon>
        <taxon>Metazoa</taxon>
        <taxon>Ecdysozoa</taxon>
        <taxon>Arthropoda</taxon>
        <taxon>Crustacea</taxon>
        <taxon>Branchiopoda</taxon>
        <taxon>Diplostraca</taxon>
        <taxon>Cladocera</taxon>
        <taxon>Anomopoda</taxon>
        <taxon>Daphniidae</taxon>
        <taxon>Daphnia</taxon>
    </lineage>
</organism>